<dbReference type="Proteomes" id="UP001431634">
    <property type="component" value="Unassembled WGS sequence"/>
</dbReference>
<dbReference type="PANTHER" id="PTHR33840:SF1">
    <property type="entry name" value="TLE1 PHOSPHOLIPASE DOMAIN-CONTAINING PROTEIN"/>
    <property type="match status" value="1"/>
</dbReference>
<sequence length="464" mass="51997">MPGIDDNQPGQKSNNQPENTNAATNNQKNSQVEVIIKSLTVNIFFDGTLNNMYNSDLRTKPDPSAADIALQKKLVKPKTSYANDLSNVALLFKACSKSENVIERIYIQGSGSSMYEKDSTPGMAFSYGETGVYARVSEALKLLKNAIVNAKKQGSIEVTVNVFGFSRGSFFARYFCAELAKTNKEIQINFVGLYDTVSSYGMIGHYDNVKPFDLNIGSKQVSGRIIHFTAQNDYRYHFPLTHINTAIGDGIGFECSFPGAHSDIGGGYTANASEDVYLSTLKEHPQYYTDEIYWGWFQEQGYYRGNPQSKNINERGQFYLETVTDSDAPMAFNFIDLVYGKRNVPYKDYQFILANGMKKIAEKEGLKFEGDGIDAFNDNIAEMQQHSILKILDQYICQYLLDHYTESGLHQIELAQSGLSPEQQKQLYNYYIHNSLVPGDIIHGAGGLYNQTNPPRRAEINDNA</sequence>
<accession>A0ABT6Q424</accession>
<comment type="caution">
    <text evidence="3">The sequence shown here is derived from an EMBL/GenBank/DDBJ whole genome shotgun (WGS) entry which is preliminary data.</text>
</comment>
<reference evidence="3" key="1">
    <citation type="submission" date="2023-05" db="EMBL/GenBank/DDBJ databases">
        <title>Whole genome sequence of Commensalibacter sp.</title>
        <authorList>
            <person name="Charoenyingcharoen P."/>
            <person name="Yukphan P."/>
        </authorList>
    </citation>
    <scope>NUCLEOTIDE SEQUENCE</scope>
    <source>
        <strain evidence="3">TBRC 16381</strain>
    </source>
</reference>
<feature type="domain" description="T6SS Phospholipase effector Tle1-like catalytic" evidence="2">
    <location>
        <begin position="181"/>
        <end position="274"/>
    </location>
</feature>
<proteinExistence type="predicted"/>
<feature type="region of interest" description="Disordered" evidence="1">
    <location>
        <begin position="1"/>
        <end position="27"/>
    </location>
</feature>
<organism evidence="3 4">
    <name type="scientific">Commensalibacter oyaizuii</name>
    <dbReference type="NCBI Taxonomy" id="3043873"/>
    <lineage>
        <taxon>Bacteria</taxon>
        <taxon>Pseudomonadati</taxon>
        <taxon>Pseudomonadota</taxon>
        <taxon>Alphaproteobacteria</taxon>
        <taxon>Acetobacterales</taxon>
        <taxon>Acetobacteraceae</taxon>
    </lineage>
</organism>
<gene>
    <name evidence="3" type="ORF">QJV27_10955</name>
</gene>
<dbReference type="Pfam" id="PF09994">
    <property type="entry name" value="T6SS_Tle1-like_cat"/>
    <property type="match status" value="1"/>
</dbReference>
<dbReference type="InterPro" id="IPR018712">
    <property type="entry name" value="Tle1-like_cat"/>
</dbReference>
<evidence type="ECO:0000313" key="4">
    <source>
        <dbReference type="Proteomes" id="UP001431634"/>
    </source>
</evidence>
<keyword evidence="4" id="KW-1185">Reference proteome</keyword>
<name>A0ABT6Q424_9PROT</name>
<evidence type="ECO:0000259" key="2">
    <source>
        <dbReference type="Pfam" id="PF09994"/>
    </source>
</evidence>
<dbReference type="EMBL" id="JASBAO010000002">
    <property type="protein sequence ID" value="MDI2091880.1"/>
    <property type="molecule type" value="Genomic_DNA"/>
</dbReference>
<evidence type="ECO:0000313" key="3">
    <source>
        <dbReference type="EMBL" id="MDI2091880.1"/>
    </source>
</evidence>
<feature type="compositionally biased region" description="Polar residues" evidence="1">
    <location>
        <begin position="8"/>
        <end position="27"/>
    </location>
</feature>
<dbReference type="RefSeq" id="WP_281449047.1">
    <property type="nucleotide sequence ID" value="NZ_JASBAO010000002.1"/>
</dbReference>
<protein>
    <submittedName>
        <fullName evidence="3">DUF2235 domain-containing protein</fullName>
    </submittedName>
</protein>
<evidence type="ECO:0000256" key="1">
    <source>
        <dbReference type="SAM" id="MobiDB-lite"/>
    </source>
</evidence>
<dbReference type="PANTHER" id="PTHR33840">
    <property type="match status" value="1"/>
</dbReference>